<organism evidence="1">
    <name type="scientific">Rhizophora mucronata</name>
    <name type="common">Asiatic mangrove</name>
    <dbReference type="NCBI Taxonomy" id="61149"/>
    <lineage>
        <taxon>Eukaryota</taxon>
        <taxon>Viridiplantae</taxon>
        <taxon>Streptophyta</taxon>
        <taxon>Embryophyta</taxon>
        <taxon>Tracheophyta</taxon>
        <taxon>Spermatophyta</taxon>
        <taxon>Magnoliopsida</taxon>
        <taxon>eudicotyledons</taxon>
        <taxon>Gunneridae</taxon>
        <taxon>Pentapetalae</taxon>
        <taxon>rosids</taxon>
        <taxon>fabids</taxon>
        <taxon>Malpighiales</taxon>
        <taxon>Rhizophoraceae</taxon>
        <taxon>Rhizophora</taxon>
    </lineage>
</organism>
<accession>A0A2P2IIG7</accession>
<reference evidence="1" key="1">
    <citation type="submission" date="2018-02" db="EMBL/GenBank/DDBJ databases">
        <title>Rhizophora mucronata_Transcriptome.</title>
        <authorList>
            <person name="Meera S.P."/>
            <person name="Sreeshan A."/>
            <person name="Augustine A."/>
        </authorList>
    </citation>
    <scope>NUCLEOTIDE SEQUENCE</scope>
    <source>
        <tissue evidence="1">Leaf</tissue>
    </source>
</reference>
<name>A0A2P2IIG7_RHIMU</name>
<protein>
    <submittedName>
        <fullName evidence="1">Uncharacterized protein</fullName>
    </submittedName>
</protein>
<proteinExistence type="predicted"/>
<dbReference type="EMBL" id="GGEC01000508">
    <property type="protein sequence ID" value="MBW80991.1"/>
    <property type="molecule type" value="Transcribed_RNA"/>
</dbReference>
<sequence>MFASWELWRCTLESRDYGLCRKKTICMHCNFSDGRIIDDHTIRLNGVKVPHYHFIT</sequence>
<dbReference type="AlphaFoldDB" id="A0A2P2IIG7"/>
<evidence type="ECO:0000313" key="1">
    <source>
        <dbReference type="EMBL" id="MBW80991.1"/>
    </source>
</evidence>